<proteinExistence type="predicted"/>
<protein>
    <submittedName>
        <fullName evidence="1">Uncharacterized protein</fullName>
    </submittedName>
</protein>
<dbReference type="Proteomes" id="UP000030651">
    <property type="component" value="Unassembled WGS sequence"/>
</dbReference>
<name>W3X8S0_PESFW</name>
<reference evidence="2" key="1">
    <citation type="journal article" date="2015" name="BMC Genomics">
        <title>Genomic and transcriptomic analysis of the endophytic fungus Pestalotiopsis fici reveals its lifestyle and high potential for synthesis of natural products.</title>
        <authorList>
            <person name="Wang X."/>
            <person name="Zhang X."/>
            <person name="Liu L."/>
            <person name="Xiang M."/>
            <person name="Wang W."/>
            <person name="Sun X."/>
            <person name="Che Y."/>
            <person name="Guo L."/>
            <person name="Liu G."/>
            <person name="Guo L."/>
            <person name="Wang C."/>
            <person name="Yin W.B."/>
            <person name="Stadler M."/>
            <person name="Zhang X."/>
            <person name="Liu X."/>
        </authorList>
    </citation>
    <scope>NUCLEOTIDE SEQUENCE [LARGE SCALE GENOMIC DNA]</scope>
    <source>
        <strain evidence="2">W106-1 / CGMCC3.15140</strain>
    </source>
</reference>
<dbReference type="GeneID" id="19269329"/>
<dbReference type="KEGG" id="pfy:PFICI_04316"/>
<evidence type="ECO:0000313" key="2">
    <source>
        <dbReference type="Proteomes" id="UP000030651"/>
    </source>
</evidence>
<dbReference type="InParanoid" id="W3X8S0"/>
<dbReference type="EMBL" id="KI912111">
    <property type="protein sequence ID" value="ETS82440.1"/>
    <property type="molecule type" value="Genomic_DNA"/>
</dbReference>
<dbReference type="AlphaFoldDB" id="W3X8S0"/>
<dbReference type="HOGENOM" id="CLU_1170979_0_0_1"/>
<sequence>MFDILGFAAQRLCFNVTDMETLGALFEVSDTSVSKTPDHYSFQRLFLPNITQLDITLRLDLPAVEVSRDTSTGETHCLRNGRRRYTFQRPFDDIEEYRQLWSGVPAKIFEHKELRKLRIWLDHPDDLGWAIVRKREVLSTFERLAIPQHLNLVMYIPLVFPEKEEPKRSSFRNVTEAKGSSLPSFEICRFQRPHFESQFEKWREEELNADISLPLVHIHWAPQSLRDAAMAMFNGLS</sequence>
<evidence type="ECO:0000313" key="1">
    <source>
        <dbReference type="EMBL" id="ETS82440.1"/>
    </source>
</evidence>
<keyword evidence="2" id="KW-1185">Reference proteome</keyword>
<dbReference type="OrthoDB" id="4757095at2759"/>
<dbReference type="RefSeq" id="XP_007831088.1">
    <property type="nucleotide sequence ID" value="XM_007832897.1"/>
</dbReference>
<accession>W3X8S0</accession>
<organism evidence="1 2">
    <name type="scientific">Pestalotiopsis fici (strain W106-1 / CGMCC3.15140)</name>
    <dbReference type="NCBI Taxonomy" id="1229662"/>
    <lineage>
        <taxon>Eukaryota</taxon>
        <taxon>Fungi</taxon>
        <taxon>Dikarya</taxon>
        <taxon>Ascomycota</taxon>
        <taxon>Pezizomycotina</taxon>
        <taxon>Sordariomycetes</taxon>
        <taxon>Xylariomycetidae</taxon>
        <taxon>Amphisphaeriales</taxon>
        <taxon>Sporocadaceae</taxon>
        <taxon>Pestalotiopsis</taxon>
    </lineage>
</organism>
<gene>
    <name evidence="1" type="ORF">PFICI_04316</name>
</gene>